<dbReference type="Pfam" id="PF05014">
    <property type="entry name" value="Nuc_deoxyrib_tr"/>
    <property type="match status" value="1"/>
</dbReference>
<dbReference type="SUPFAM" id="SSF52309">
    <property type="entry name" value="N-(deoxy)ribosyltransferase-like"/>
    <property type="match status" value="1"/>
</dbReference>
<dbReference type="InterPro" id="IPR007710">
    <property type="entry name" value="Nucleoside_deoxyribTrfase"/>
</dbReference>
<dbReference type="OrthoDB" id="397706at2"/>
<organism evidence="1 2">
    <name type="scientific">Periweissella cryptocerci</name>
    <dbReference type="NCBI Taxonomy" id="2506420"/>
    <lineage>
        <taxon>Bacteria</taxon>
        <taxon>Bacillati</taxon>
        <taxon>Bacillota</taxon>
        <taxon>Bacilli</taxon>
        <taxon>Lactobacillales</taxon>
        <taxon>Lactobacillaceae</taxon>
        <taxon>Periweissella</taxon>
    </lineage>
</organism>
<dbReference type="Proteomes" id="UP000292886">
    <property type="component" value="Chromosome"/>
</dbReference>
<evidence type="ECO:0000313" key="1">
    <source>
        <dbReference type="EMBL" id="QBO35576.1"/>
    </source>
</evidence>
<gene>
    <name evidence="1" type="ORF">EQG49_03435</name>
</gene>
<evidence type="ECO:0000313" key="2">
    <source>
        <dbReference type="Proteomes" id="UP000292886"/>
    </source>
</evidence>
<reference evidence="2" key="1">
    <citation type="submission" date="2019-03" db="EMBL/GenBank/DDBJ databases">
        <title>Weissella sp. 26KH-42 Genome sequencing.</title>
        <authorList>
            <person name="Heo J."/>
            <person name="Kim S.-J."/>
            <person name="Kim J.-S."/>
            <person name="Hong S.-B."/>
            <person name="Kwon S.-W."/>
        </authorList>
    </citation>
    <scope>NUCLEOTIDE SEQUENCE [LARGE SCALE GENOMIC DNA]</scope>
    <source>
        <strain evidence="2">26KH-42</strain>
    </source>
</reference>
<dbReference type="RefSeq" id="WP_133362655.1">
    <property type="nucleotide sequence ID" value="NZ_CP037940.1"/>
</dbReference>
<keyword evidence="1" id="KW-0808">Transferase</keyword>
<dbReference type="EMBL" id="CP037940">
    <property type="protein sequence ID" value="QBO35576.1"/>
    <property type="molecule type" value="Genomic_DNA"/>
</dbReference>
<keyword evidence="2" id="KW-1185">Reference proteome</keyword>
<proteinExistence type="predicted"/>
<dbReference type="GO" id="GO:0016740">
    <property type="term" value="F:transferase activity"/>
    <property type="evidence" value="ECO:0007669"/>
    <property type="project" value="UniProtKB-KW"/>
</dbReference>
<dbReference type="Gene3D" id="3.40.50.450">
    <property type="match status" value="1"/>
</dbReference>
<accession>A0A4P6YSE5</accession>
<sequence length="158" mass="18187">MLKQSVYLASPFFSDEQIARVKKVKALLEANPTIDSDNIYQPMQHQNEQFEFGSTEWKRATFQADLRQVDNSDVVVLIMDYKVEEGSYEPDSGTIMELGYAFAHNTPIIIAQFDENDAPLNLMVAEAYTAYFWKEDVAELATYDFNTLEYVPTKRTVF</sequence>
<dbReference type="KEGG" id="wei:EQG49_03435"/>
<protein>
    <submittedName>
        <fullName evidence="1">Nucleoside 2-deoxyribosyltransferase</fullName>
    </submittedName>
</protein>
<dbReference type="AlphaFoldDB" id="A0A4P6YSE5"/>
<name>A0A4P6YSE5_9LACO</name>